<sequence>MMVKSNHEKPVSTKIGGELNGPQDGMADSDMGQIRTSYESSFGRPYAYTLNNGPIHMNKDQKIKKSSLKAKCYNCEHVTRYSRHERSANFKEDNRTKEPVTKG</sequence>
<dbReference type="Proteomes" id="UP001165064">
    <property type="component" value="Unassembled WGS sequence"/>
</dbReference>
<name>A0ACB5TBF7_AMBMO</name>
<evidence type="ECO:0000313" key="2">
    <source>
        <dbReference type="Proteomes" id="UP001165064"/>
    </source>
</evidence>
<protein>
    <submittedName>
        <fullName evidence="1">Unnamed protein product</fullName>
    </submittedName>
</protein>
<keyword evidence="2" id="KW-1185">Reference proteome</keyword>
<comment type="caution">
    <text evidence="1">The sequence shown here is derived from an EMBL/GenBank/DDBJ whole genome shotgun (WGS) entry which is preliminary data.</text>
</comment>
<organism evidence="1 2">
    <name type="scientific">Ambrosiozyma monospora</name>
    <name type="common">Yeast</name>
    <name type="synonym">Endomycopsis monosporus</name>
    <dbReference type="NCBI Taxonomy" id="43982"/>
    <lineage>
        <taxon>Eukaryota</taxon>
        <taxon>Fungi</taxon>
        <taxon>Dikarya</taxon>
        <taxon>Ascomycota</taxon>
        <taxon>Saccharomycotina</taxon>
        <taxon>Pichiomycetes</taxon>
        <taxon>Pichiales</taxon>
        <taxon>Pichiaceae</taxon>
        <taxon>Ambrosiozyma</taxon>
    </lineage>
</organism>
<proteinExistence type="predicted"/>
<dbReference type="EMBL" id="BSXS01005726">
    <property type="protein sequence ID" value="GME84739.1"/>
    <property type="molecule type" value="Genomic_DNA"/>
</dbReference>
<gene>
    <name evidence="1" type="ORF">Amon02_000706000</name>
</gene>
<evidence type="ECO:0000313" key="1">
    <source>
        <dbReference type="EMBL" id="GME84739.1"/>
    </source>
</evidence>
<reference evidence="1" key="1">
    <citation type="submission" date="2023-04" db="EMBL/GenBank/DDBJ databases">
        <title>Ambrosiozyma monospora NBRC 10751.</title>
        <authorList>
            <person name="Ichikawa N."/>
            <person name="Sato H."/>
            <person name="Tonouchi N."/>
        </authorList>
    </citation>
    <scope>NUCLEOTIDE SEQUENCE</scope>
    <source>
        <strain evidence="1">NBRC 10751</strain>
    </source>
</reference>
<accession>A0ACB5TBF7</accession>